<evidence type="ECO:0000313" key="3">
    <source>
        <dbReference type="Proteomes" id="UP001153076"/>
    </source>
</evidence>
<dbReference type="OrthoDB" id="1729877at2759"/>
<dbReference type="Proteomes" id="UP001153076">
    <property type="component" value="Unassembled WGS sequence"/>
</dbReference>
<dbReference type="PANTHER" id="PTHR33499">
    <property type="entry name" value="OS12G0282400 PROTEIN-RELATED"/>
    <property type="match status" value="1"/>
</dbReference>
<protein>
    <submittedName>
        <fullName evidence="2">Uncharacterized protein</fullName>
    </submittedName>
</protein>
<sequence>MWVAVVVMKHMRKRWRSWRGSMQHNNIRNANSLQAALKKRPRGMLVEDWEWLVTEHYSDPEFWEGKQPTAAKIFKAARKAKTGNLEGQDAEKYEEIISTTDKHPEFSQFELIEKYHNHIVCFGHGVTPKDVRGLELSKVDLMIEIQEKNQQINSLTGRVDASESNHQKKIEEIKTAHEVQMAEMKESHQ</sequence>
<accession>A0A9Q1GKP0</accession>
<keyword evidence="3" id="KW-1185">Reference proteome</keyword>
<gene>
    <name evidence="2" type="ORF">Cgig2_016922</name>
</gene>
<organism evidence="2 3">
    <name type="scientific">Carnegiea gigantea</name>
    <dbReference type="NCBI Taxonomy" id="171969"/>
    <lineage>
        <taxon>Eukaryota</taxon>
        <taxon>Viridiplantae</taxon>
        <taxon>Streptophyta</taxon>
        <taxon>Embryophyta</taxon>
        <taxon>Tracheophyta</taxon>
        <taxon>Spermatophyta</taxon>
        <taxon>Magnoliopsida</taxon>
        <taxon>eudicotyledons</taxon>
        <taxon>Gunneridae</taxon>
        <taxon>Pentapetalae</taxon>
        <taxon>Caryophyllales</taxon>
        <taxon>Cactineae</taxon>
        <taxon>Cactaceae</taxon>
        <taxon>Cactoideae</taxon>
        <taxon>Echinocereeae</taxon>
        <taxon>Carnegiea</taxon>
    </lineage>
</organism>
<dbReference type="PANTHER" id="PTHR33499:SF40">
    <property type="entry name" value="TRANSPOSASE-ASSOCIATED DOMAIN-CONTAINING PROTEIN"/>
    <property type="match status" value="1"/>
</dbReference>
<evidence type="ECO:0000256" key="1">
    <source>
        <dbReference type="SAM" id="Coils"/>
    </source>
</evidence>
<feature type="coiled-coil region" evidence="1">
    <location>
        <begin position="138"/>
        <end position="165"/>
    </location>
</feature>
<reference evidence="2" key="1">
    <citation type="submission" date="2022-04" db="EMBL/GenBank/DDBJ databases">
        <title>Carnegiea gigantea Genome sequencing and assembly v2.</title>
        <authorList>
            <person name="Copetti D."/>
            <person name="Sanderson M.J."/>
            <person name="Burquez A."/>
            <person name="Wojciechowski M.F."/>
        </authorList>
    </citation>
    <scope>NUCLEOTIDE SEQUENCE</scope>
    <source>
        <strain evidence="2">SGP5-SGP5p</strain>
        <tissue evidence="2">Aerial part</tissue>
    </source>
</reference>
<keyword evidence="1" id="KW-0175">Coiled coil</keyword>
<evidence type="ECO:0000313" key="2">
    <source>
        <dbReference type="EMBL" id="KAJ8422486.1"/>
    </source>
</evidence>
<comment type="caution">
    <text evidence="2">The sequence shown here is derived from an EMBL/GenBank/DDBJ whole genome shotgun (WGS) entry which is preliminary data.</text>
</comment>
<proteinExistence type="predicted"/>
<name>A0A9Q1GKP0_9CARY</name>
<dbReference type="EMBL" id="JAKOGI010002242">
    <property type="protein sequence ID" value="KAJ8422486.1"/>
    <property type="molecule type" value="Genomic_DNA"/>
</dbReference>
<dbReference type="AlphaFoldDB" id="A0A9Q1GKP0"/>